<evidence type="ECO:0000313" key="2">
    <source>
        <dbReference type="Proteomes" id="UP001054945"/>
    </source>
</evidence>
<reference evidence="1 2" key="1">
    <citation type="submission" date="2021-06" db="EMBL/GenBank/DDBJ databases">
        <title>Caerostris extrusa draft genome.</title>
        <authorList>
            <person name="Kono N."/>
            <person name="Arakawa K."/>
        </authorList>
    </citation>
    <scope>NUCLEOTIDE SEQUENCE [LARGE SCALE GENOMIC DNA]</scope>
</reference>
<name>A0AAV4UAE4_CAEEX</name>
<dbReference type="Proteomes" id="UP001054945">
    <property type="component" value="Unassembled WGS sequence"/>
</dbReference>
<keyword evidence="2" id="KW-1185">Reference proteome</keyword>
<proteinExistence type="predicted"/>
<gene>
    <name evidence="1" type="ORF">CEXT_132371</name>
</gene>
<evidence type="ECO:0000313" key="1">
    <source>
        <dbReference type="EMBL" id="GIY54679.1"/>
    </source>
</evidence>
<organism evidence="1 2">
    <name type="scientific">Caerostris extrusa</name>
    <name type="common">Bark spider</name>
    <name type="synonym">Caerostris bankana</name>
    <dbReference type="NCBI Taxonomy" id="172846"/>
    <lineage>
        <taxon>Eukaryota</taxon>
        <taxon>Metazoa</taxon>
        <taxon>Ecdysozoa</taxon>
        <taxon>Arthropoda</taxon>
        <taxon>Chelicerata</taxon>
        <taxon>Arachnida</taxon>
        <taxon>Araneae</taxon>
        <taxon>Araneomorphae</taxon>
        <taxon>Entelegynae</taxon>
        <taxon>Araneoidea</taxon>
        <taxon>Araneidae</taxon>
        <taxon>Caerostris</taxon>
    </lineage>
</organism>
<protein>
    <submittedName>
        <fullName evidence="1">Uncharacterized protein</fullName>
    </submittedName>
</protein>
<comment type="caution">
    <text evidence="1">The sequence shown here is derived from an EMBL/GenBank/DDBJ whole genome shotgun (WGS) entry which is preliminary data.</text>
</comment>
<dbReference type="AlphaFoldDB" id="A0AAV4UAE4"/>
<dbReference type="EMBL" id="BPLR01012541">
    <property type="protein sequence ID" value="GIY54679.1"/>
    <property type="molecule type" value="Genomic_DNA"/>
</dbReference>
<accession>A0AAV4UAE4</accession>
<sequence>MVDVNILVGFSPGGGVHPPPPVYKPQASSEQFMVAFSKQSAIGSVDVQVKDEWFGDNTLPSDPKQHLDDVGAAFMTWQKICPIGERFHTLSKIYVGVEVM</sequence>